<dbReference type="Proteomes" id="UP000008385">
    <property type="component" value="Chromosome"/>
</dbReference>
<dbReference type="PANTHER" id="PTHR32347">
    <property type="entry name" value="EFFLUX SYSTEM COMPONENT YKNX-RELATED"/>
    <property type="match status" value="1"/>
</dbReference>
<dbReference type="SUPFAM" id="SSF111369">
    <property type="entry name" value="HlyD-like secretion proteins"/>
    <property type="match status" value="1"/>
</dbReference>
<name>F5Y0H3_RAMTT</name>
<dbReference type="Gene3D" id="1.10.287.470">
    <property type="entry name" value="Helix hairpin bin"/>
    <property type="match status" value="1"/>
</dbReference>
<proteinExistence type="predicted"/>
<comment type="subcellular location">
    <subcellularLocation>
        <location evidence="1">Cell envelope</location>
    </subcellularLocation>
</comment>
<dbReference type="AlphaFoldDB" id="F5Y0H3"/>
<dbReference type="EMBL" id="CP000245">
    <property type="protein sequence ID" value="AEG93379.1"/>
    <property type="molecule type" value="Genomic_DNA"/>
</dbReference>
<evidence type="ECO:0000313" key="4">
    <source>
        <dbReference type="Proteomes" id="UP000008385"/>
    </source>
</evidence>
<dbReference type="Gene3D" id="2.40.50.100">
    <property type="match status" value="1"/>
</dbReference>
<dbReference type="KEGG" id="rta:Rta_22810"/>
<gene>
    <name evidence="3" type="ordered locus">Rta_22810</name>
</gene>
<dbReference type="eggNOG" id="COG0845">
    <property type="taxonomic scope" value="Bacteria"/>
</dbReference>
<dbReference type="RefSeq" id="WP_013901611.1">
    <property type="nucleotide sequence ID" value="NC_015677.1"/>
</dbReference>
<dbReference type="HOGENOM" id="CLU_049021_0_0_4"/>
<evidence type="ECO:0000256" key="1">
    <source>
        <dbReference type="ARBA" id="ARBA00004196"/>
    </source>
</evidence>
<keyword evidence="2" id="KW-0175">Coiled coil</keyword>
<accession>F5Y0H3</accession>
<reference evidence="4" key="1">
    <citation type="submission" date="2006-01" db="EMBL/GenBank/DDBJ databases">
        <title>Genome of the cyst-dividing bacterium Ramlibacter tataouinensis.</title>
        <authorList>
            <person name="Barakat M."/>
            <person name="Ortet P."/>
            <person name="De Luca G."/>
            <person name="Jourlin-Castelli C."/>
            <person name="Ansaldi M."/>
            <person name="Py B."/>
            <person name="Fichant G."/>
            <person name="Coutinho P."/>
            <person name="Voulhoux R."/>
            <person name="Bastien O."/>
            <person name="Roy S."/>
            <person name="Marechal E."/>
            <person name="Henrissat B."/>
            <person name="Quentin Y."/>
            <person name="Noirot P."/>
            <person name="Filloux A."/>
            <person name="Mejean V."/>
            <person name="DuBow M."/>
            <person name="Barras F."/>
            <person name="Heulin T."/>
        </authorList>
    </citation>
    <scope>NUCLEOTIDE SEQUENCE [LARGE SCALE GENOMIC DNA]</scope>
    <source>
        <strain evidence="4">ATCC BAA-407 / DSM 14655 / LMG 21543 / TTB310</strain>
    </source>
</reference>
<dbReference type="GO" id="GO:0030313">
    <property type="term" value="C:cell envelope"/>
    <property type="evidence" value="ECO:0007669"/>
    <property type="project" value="UniProtKB-SubCell"/>
</dbReference>
<dbReference type="PATRIC" id="fig|365046.3.peg.2336"/>
<dbReference type="PANTHER" id="PTHR32347:SF23">
    <property type="entry name" value="BLL5650 PROTEIN"/>
    <property type="match status" value="1"/>
</dbReference>
<reference evidence="3 4" key="2">
    <citation type="journal article" date="2011" name="PLoS ONE">
        <title>The Cyst-Dividing Bacterium Ramlibacter tataouinensis TTB310 Genome Reveals a Well-Stocked Toolbox for Adaptation to a Desert Environment.</title>
        <authorList>
            <person name="De Luca G."/>
            <person name="Barakat M."/>
            <person name="Ortet P."/>
            <person name="Fochesato S."/>
            <person name="Jourlin-Castelli C."/>
            <person name="Ansaldi M."/>
            <person name="Py B."/>
            <person name="Fichant G."/>
            <person name="Coutinho P.M."/>
            <person name="Voulhoux R."/>
            <person name="Bastien O."/>
            <person name="Marechal E."/>
            <person name="Henrissat B."/>
            <person name="Quentin Y."/>
            <person name="Noirot P."/>
            <person name="Filloux A."/>
            <person name="Mejean V."/>
            <person name="Dubow M.S."/>
            <person name="Barras F."/>
            <person name="Barbe V."/>
            <person name="Weissenbach J."/>
            <person name="Mihalcescu I."/>
            <person name="Vermeglio A."/>
            <person name="Achouak W."/>
            <person name="Heulin T."/>
        </authorList>
    </citation>
    <scope>NUCLEOTIDE SEQUENCE [LARGE SCALE GENOMIC DNA]</scope>
    <source>
        <strain evidence="4">ATCC BAA-407 / DSM 14655 / LMG 21543 / TTB310</strain>
    </source>
</reference>
<evidence type="ECO:0000313" key="3">
    <source>
        <dbReference type="EMBL" id="AEG93379.1"/>
    </source>
</evidence>
<dbReference type="STRING" id="365046.Rta_22810"/>
<dbReference type="InterPro" id="IPR050465">
    <property type="entry name" value="UPF0194_transport"/>
</dbReference>
<keyword evidence="4" id="KW-1185">Reference proteome</keyword>
<organism evidence="3 4">
    <name type="scientific">Ramlibacter tataouinensis (strain ATCC BAA-407 / DSM 14655 / LMG 21543 / TTB310)</name>
    <dbReference type="NCBI Taxonomy" id="365046"/>
    <lineage>
        <taxon>Bacteria</taxon>
        <taxon>Pseudomonadati</taxon>
        <taxon>Pseudomonadota</taxon>
        <taxon>Betaproteobacteria</taxon>
        <taxon>Burkholderiales</taxon>
        <taxon>Comamonadaceae</taxon>
        <taxon>Ramlibacter</taxon>
    </lineage>
</organism>
<sequence length="448" mass="47741">MDDALEQAAPAVLAALLHLEQRALEAATPQALGFTMVNETLRLVAFRQAALFTSGAGGRLKLTTASGLASVAEDSPFAVWLASFVPAVRPAGGGCVRLDFPDAPAGLVEGWEEWLPEHLLLAVLLGPGGEEGVVLYARETPWQDGEVAALDRLHRTYGYCLHALAQKPLRVRAGLRRLVSRRAAGWVALAVLAALLIPVRLSALAPAEVVALSAMAVASPQDGVISAFHVAPNAPVKAGDRLFSLDDGALGSRREVARGALSVARADLLTAQQRAFDDLKSKGELAAAMGRVREKEAELALVEQSLERVVVRAERDGVAIYGDPNDWLGRPVQTGERVMQLADPRDAGVLVWLPVTDALNLEPGAPIRLFLHVKPLDPLAATLLQTSYQAVPGPDGISSYRLRGRFGEGEPAARIGLRGTARIAGDWAVLGYFLLRRPIAALREWTGL</sequence>
<protein>
    <submittedName>
        <fullName evidence="3">Uncharacterized protein</fullName>
    </submittedName>
</protein>
<evidence type="ECO:0000256" key="2">
    <source>
        <dbReference type="ARBA" id="ARBA00023054"/>
    </source>
</evidence>